<dbReference type="eggNOG" id="ENOG502QRJH">
    <property type="taxonomic scope" value="Eukaryota"/>
</dbReference>
<organism evidence="9">
    <name type="scientific">Selaginella moellendorffii</name>
    <name type="common">Spikemoss</name>
    <dbReference type="NCBI Taxonomy" id="88036"/>
    <lineage>
        <taxon>Eukaryota</taxon>
        <taxon>Viridiplantae</taxon>
        <taxon>Streptophyta</taxon>
        <taxon>Embryophyta</taxon>
        <taxon>Tracheophyta</taxon>
        <taxon>Lycopodiopsida</taxon>
        <taxon>Selaginellales</taxon>
        <taxon>Selaginellaceae</taxon>
        <taxon>Selaginella</taxon>
    </lineage>
</organism>
<dbReference type="InterPro" id="IPR036638">
    <property type="entry name" value="HLH_DNA-bd_sf"/>
</dbReference>
<dbReference type="PROSITE" id="PS50888">
    <property type="entry name" value="BHLH"/>
    <property type="match status" value="1"/>
</dbReference>
<sequence>MMMMVIMILGGSFTRTLREGKKKELVVSLPCCKAPLYYYNNAMHTSLQEAFKVAIELSFKEQELISGDFFVLGLSPEKPPDFCSLRDCFNVGGAQALNAGGVQQQIPRKEFFHLHAQGTHSAEMEEAATTCVMPRFMASTSSSVEYQNHSLLFSPYHASAADSSAMDSTDVSLMGNLLTDLSSDFPYIGATTASGRYSVPDILQFPADQASKVTLLQMLEESDTSSPNSYTHHLKLPVLEEPCDKLHKQQQPQLLSCSSETGLIHQPDQSVGPEKCIAGLDSVDFSSAAESLLKPCKVEPEFQAPPVVLAEHNSVIAVDTFNSAAISANSDDISNHLGAAAGAAATAGVAAAVAGTTNSAGGCAGGGVSQSSSGAETPGTQHRPKRKRIKSCKNSEEVESQRQTHIAVERNRRKQMNEHLNVLRSLMPGSYVQRGDQASIIGGAIEFVKELEQLLQCLQAQKRRRLYSDAFSPKPSPSAVSSIPLPPFPPYASSPAPSLDNPDPTAADSSSKFVNDNFYDCKQIVAEAKSEVADIEVRMAGSDAVVKILSQRRPGQLLKTISALESMCMSIVHTNITTIEQTVLYSFTVRIGMESRLSVDEIAQGIQRIFSCNVSAAASDL</sequence>
<dbReference type="GO" id="GO:0003677">
    <property type="term" value="F:DNA binding"/>
    <property type="evidence" value="ECO:0007669"/>
    <property type="project" value="UniProtKB-KW"/>
</dbReference>
<dbReference type="PANTHER" id="PTHR46684">
    <property type="entry name" value="TRANSCRIPTION FACTOR FAMA"/>
    <property type="match status" value="1"/>
</dbReference>
<dbReference type="InParanoid" id="D8TAA2"/>
<dbReference type="GO" id="GO:0005634">
    <property type="term" value="C:nucleus"/>
    <property type="evidence" value="ECO:0007669"/>
    <property type="project" value="UniProtKB-SubCell"/>
</dbReference>
<evidence type="ECO:0000256" key="4">
    <source>
        <dbReference type="ARBA" id="ARBA00023163"/>
    </source>
</evidence>
<feature type="compositionally biased region" description="Basic and acidic residues" evidence="6">
    <location>
        <begin position="393"/>
        <end position="402"/>
    </location>
</feature>
<feature type="region of interest" description="Disordered" evidence="6">
    <location>
        <begin position="363"/>
        <end position="402"/>
    </location>
</feature>
<keyword evidence="5" id="KW-0539">Nucleus</keyword>
<name>D8TAA2_SELML</name>
<proteinExistence type="predicted"/>
<dbReference type="Pfam" id="PF00010">
    <property type="entry name" value="HLH"/>
    <property type="match status" value="1"/>
</dbReference>
<keyword evidence="3" id="KW-0238">DNA-binding</keyword>
<dbReference type="GO" id="GO:0010052">
    <property type="term" value="P:guard cell differentiation"/>
    <property type="evidence" value="ECO:0007669"/>
    <property type="project" value="InterPro"/>
</dbReference>
<dbReference type="Gene3D" id="4.10.280.10">
    <property type="entry name" value="Helix-loop-helix DNA-binding domain"/>
    <property type="match status" value="1"/>
</dbReference>
<dbReference type="PANTHER" id="PTHR46684:SF6">
    <property type="entry name" value="TRANSCRIPTION FACTOR FAMA"/>
    <property type="match status" value="1"/>
</dbReference>
<dbReference type="CDD" id="cd11448">
    <property type="entry name" value="bHLH_AtFAMA_like"/>
    <property type="match status" value="1"/>
</dbReference>
<evidence type="ECO:0000256" key="1">
    <source>
        <dbReference type="ARBA" id="ARBA00004123"/>
    </source>
</evidence>
<dbReference type="GO" id="GO:0046983">
    <property type="term" value="F:protein dimerization activity"/>
    <property type="evidence" value="ECO:0007669"/>
    <property type="project" value="InterPro"/>
</dbReference>
<feature type="region of interest" description="Disordered" evidence="6">
    <location>
        <begin position="491"/>
        <end position="511"/>
    </location>
</feature>
<dbReference type="FunFam" id="4.10.280.10:FF:000050">
    <property type="entry name" value="Basic helix-loop-helix transcription factor"/>
    <property type="match status" value="1"/>
</dbReference>
<dbReference type="InterPro" id="IPR044283">
    <property type="entry name" value="FAMA/SPEECHLESS/MUTE-like"/>
</dbReference>
<evidence type="ECO:0000256" key="2">
    <source>
        <dbReference type="ARBA" id="ARBA00023015"/>
    </source>
</evidence>
<protein>
    <submittedName>
        <fullName evidence="8">Uncharacterized protein FAMA1-2</fullName>
    </submittedName>
</protein>
<evidence type="ECO:0000313" key="9">
    <source>
        <dbReference type="Proteomes" id="UP000001514"/>
    </source>
</evidence>
<keyword evidence="9" id="KW-1185">Reference proteome</keyword>
<keyword evidence="2" id="KW-0805">Transcription regulation</keyword>
<dbReference type="Proteomes" id="UP000001514">
    <property type="component" value="Unassembled WGS sequence"/>
</dbReference>
<evidence type="ECO:0000259" key="7">
    <source>
        <dbReference type="PROSITE" id="PS50888"/>
    </source>
</evidence>
<evidence type="ECO:0000256" key="3">
    <source>
        <dbReference type="ARBA" id="ARBA00023125"/>
    </source>
</evidence>
<dbReference type="HOGENOM" id="CLU_440342_0_0_1"/>
<dbReference type="KEGG" id="smo:SELMODRAFT_430716"/>
<feature type="domain" description="BHLH" evidence="7">
    <location>
        <begin position="400"/>
        <end position="451"/>
    </location>
</feature>
<dbReference type="GO" id="GO:0003700">
    <property type="term" value="F:DNA-binding transcription factor activity"/>
    <property type="evidence" value="ECO:0007669"/>
    <property type="project" value="InterPro"/>
</dbReference>
<dbReference type="SMART" id="SM00353">
    <property type="entry name" value="HLH"/>
    <property type="match status" value="1"/>
</dbReference>
<dbReference type="Gramene" id="EFJ06465">
    <property type="protein sequence ID" value="EFJ06465"/>
    <property type="gene ID" value="SELMODRAFT_430716"/>
</dbReference>
<accession>D8TAA2</accession>
<dbReference type="InterPro" id="IPR054502">
    <property type="entry name" value="bHLH-TF_ACT-like_plant"/>
</dbReference>
<dbReference type="InterPro" id="IPR011598">
    <property type="entry name" value="bHLH_dom"/>
</dbReference>
<dbReference type="Pfam" id="PF22754">
    <property type="entry name" value="bHLH-TF_ACT-like_plant"/>
    <property type="match status" value="1"/>
</dbReference>
<feature type="compositionally biased region" description="Basic residues" evidence="6">
    <location>
        <begin position="382"/>
        <end position="391"/>
    </location>
</feature>
<comment type="subcellular location">
    <subcellularLocation>
        <location evidence="1">Nucleus</location>
    </subcellularLocation>
</comment>
<evidence type="ECO:0000313" key="8">
    <source>
        <dbReference type="EMBL" id="EFJ06465.1"/>
    </source>
</evidence>
<keyword evidence="4" id="KW-0804">Transcription</keyword>
<dbReference type="SUPFAM" id="SSF47459">
    <property type="entry name" value="HLH, helix-loop-helix DNA-binding domain"/>
    <property type="match status" value="1"/>
</dbReference>
<reference evidence="8 9" key="1">
    <citation type="journal article" date="2011" name="Science">
        <title>The Selaginella genome identifies genetic changes associated with the evolution of vascular plants.</title>
        <authorList>
            <person name="Banks J.A."/>
            <person name="Nishiyama T."/>
            <person name="Hasebe M."/>
            <person name="Bowman J.L."/>
            <person name="Gribskov M."/>
            <person name="dePamphilis C."/>
            <person name="Albert V.A."/>
            <person name="Aono N."/>
            <person name="Aoyama T."/>
            <person name="Ambrose B.A."/>
            <person name="Ashton N.W."/>
            <person name="Axtell M.J."/>
            <person name="Barker E."/>
            <person name="Barker M.S."/>
            <person name="Bennetzen J.L."/>
            <person name="Bonawitz N.D."/>
            <person name="Chapple C."/>
            <person name="Cheng C."/>
            <person name="Correa L.G."/>
            <person name="Dacre M."/>
            <person name="DeBarry J."/>
            <person name="Dreyer I."/>
            <person name="Elias M."/>
            <person name="Engstrom E.M."/>
            <person name="Estelle M."/>
            <person name="Feng L."/>
            <person name="Finet C."/>
            <person name="Floyd S.K."/>
            <person name="Frommer W.B."/>
            <person name="Fujita T."/>
            <person name="Gramzow L."/>
            <person name="Gutensohn M."/>
            <person name="Harholt J."/>
            <person name="Hattori M."/>
            <person name="Heyl A."/>
            <person name="Hirai T."/>
            <person name="Hiwatashi Y."/>
            <person name="Ishikawa M."/>
            <person name="Iwata M."/>
            <person name="Karol K.G."/>
            <person name="Koehler B."/>
            <person name="Kolukisaoglu U."/>
            <person name="Kubo M."/>
            <person name="Kurata T."/>
            <person name="Lalonde S."/>
            <person name="Li K."/>
            <person name="Li Y."/>
            <person name="Litt A."/>
            <person name="Lyons E."/>
            <person name="Manning G."/>
            <person name="Maruyama T."/>
            <person name="Michael T.P."/>
            <person name="Mikami K."/>
            <person name="Miyazaki S."/>
            <person name="Morinaga S."/>
            <person name="Murata T."/>
            <person name="Mueller-Roeber B."/>
            <person name="Nelson D.R."/>
            <person name="Obara M."/>
            <person name="Oguri Y."/>
            <person name="Olmstead R.G."/>
            <person name="Onodera N."/>
            <person name="Petersen B.L."/>
            <person name="Pils B."/>
            <person name="Prigge M."/>
            <person name="Rensing S.A."/>
            <person name="Riano-Pachon D.M."/>
            <person name="Roberts A.W."/>
            <person name="Sato Y."/>
            <person name="Scheller H.V."/>
            <person name="Schulz B."/>
            <person name="Schulz C."/>
            <person name="Shakirov E.V."/>
            <person name="Shibagaki N."/>
            <person name="Shinohara N."/>
            <person name="Shippen D.E."/>
            <person name="Soerensen I."/>
            <person name="Sotooka R."/>
            <person name="Sugimoto N."/>
            <person name="Sugita M."/>
            <person name="Sumikawa N."/>
            <person name="Tanurdzic M."/>
            <person name="Theissen G."/>
            <person name="Ulvskov P."/>
            <person name="Wakazuki S."/>
            <person name="Weng J.K."/>
            <person name="Willats W.W."/>
            <person name="Wipf D."/>
            <person name="Wolf P.G."/>
            <person name="Yang L."/>
            <person name="Zimmer A.D."/>
            <person name="Zhu Q."/>
            <person name="Mitros T."/>
            <person name="Hellsten U."/>
            <person name="Loque D."/>
            <person name="Otillar R."/>
            <person name="Salamov A."/>
            <person name="Schmutz J."/>
            <person name="Shapiro H."/>
            <person name="Lindquist E."/>
            <person name="Lucas S."/>
            <person name="Rokhsar D."/>
            <person name="Grigoriev I.V."/>
        </authorList>
    </citation>
    <scope>NUCLEOTIDE SEQUENCE [LARGE SCALE GENOMIC DNA]</scope>
</reference>
<dbReference type="AlphaFoldDB" id="D8TAA2"/>
<evidence type="ECO:0000256" key="6">
    <source>
        <dbReference type="SAM" id="MobiDB-lite"/>
    </source>
</evidence>
<evidence type="ECO:0000256" key="5">
    <source>
        <dbReference type="ARBA" id="ARBA00023242"/>
    </source>
</evidence>
<dbReference type="EMBL" id="GL377701">
    <property type="protein sequence ID" value="EFJ06465.1"/>
    <property type="molecule type" value="Genomic_DNA"/>
</dbReference>
<gene>
    <name evidence="8" type="primary">FAMA1-2</name>
    <name evidence="8" type="ORF">SELMODRAFT_430716</name>
</gene>